<name>A0ABW7G3H0_9BURK</name>
<protein>
    <submittedName>
        <fullName evidence="6">Type IV secretion system protein VirB3</fullName>
    </submittedName>
</protein>
<keyword evidence="4 5" id="KW-0472">Membrane</keyword>
<evidence type="ECO:0000313" key="6">
    <source>
        <dbReference type="EMBL" id="MFG6456468.1"/>
    </source>
</evidence>
<evidence type="ECO:0000256" key="4">
    <source>
        <dbReference type="ARBA" id="ARBA00023136"/>
    </source>
</evidence>
<dbReference type="Pfam" id="PF05101">
    <property type="entry name" value="VirB3"/>
    <property type="match status" value="1"/>
</dbReference>
<gene>
    <name evidence="6" type="ORF">ACG00X_06450</name>
</gene>
<organism evidence="6 7">
    <name type="scientific">Pelomonas nitida</name>
    <dbReference type="NCBI Taxonomy" id="3299027"/>
    <lineage>
        <taxon>Bacteria</taxon>
        <taxon>Pseudomonadati</taxon>
        <taxon>Pseudomonadota</taxon>
        <taxon>Betaproteobacteria</taxon>
        <taxon>Burkholderiales</taxon>
        <taxon>Sphaerotilaceae</taxon>
        <taxon>Roseateles</taxon>
    </lineage>
</organism>
<evidence type="ECO:0000256" key="3">
    <source>
        <dbReference type="ARBA" id="ARBA00022989"/>
    </source>
</evidence>
<feature type="transmembrane region" description="Helical" evidence="5">
    <location>
        <begin position="55"/>
        <end position="76"/>
    </location>
</feature>
<sequence>MTSRRWRPSASVLAMNYRDVIFKGATRPATMAGVPVVPFILVVGLHIMIGMWAAILVGFFVATGIALSCVICVLAMRHISSQDDQRLLQYMLLIRGFPAKRNLPHWGAKSFGATRYTRRSGIEQGGQ</sequence>
<dbReference type="RefSeq" id="WP_394487217.1">
    <property type="nucleotide sequence ID" value="NZ_JBIGIA010000004.1"/>
</dbReference>
<keyword evidence="3 5" id="KW-1133">Transmembrane helix</keyword>
<evidence type="ECO:0000256" key="2">
    <source>
        <dbReference type="ARBA" id="ARBA00022692"/>
    </source>
</evidence>
<evidence type="ECO:0000256" key="5">
    <source>
        <dbReference type="SAM" id="Phobius"/>
    </source>
</evidence>
<evidence type="ECO:0000313" key="7">
    <source>
        <dbReference type="Proteomes" id="UP001606305"/>
    </source>
</evidence>
<accession>A0ABW7G3H0</accession>
<keyword evidence="2 5" id="KW-0812">Transmembrane</keyword>
<dbReference type="InterPro" id="IPR007792">
    <property type="entry name" value="T4SS_VirB3/TrbD/AvhB"/>
</dbReference>
<feature type="transmembrane region" description="Helical" evidence="5">
    <location>
        <begin position="28"/>
        <end position="49"/>
    </location>
</feature>
<proteinExistence type="predicted"/>
<keyword evidence="7" id="KW-1185">Reference proteome</keyword>
<dbReference type="Proteomes" id="UP001606305">
    <property type="component" value="Unassembled WGS sequence"/>
</dbReference>
<comment type="subcellular location">
    <subcellularLocation>
        <location evidence="1">Membrane</location>
    </subcellularLocation>
</comment>
<dbReference type="EMBL" id="JBIGIA010000004">
    <property type="protein sequence ID" value="MFG6456468.1"/>
    <property type="molecule type" value="Genomic_DNA"/>
</dbReference>
<evidence type="ECO:0000256" key="1">
    <source>
        <dbReference type="ARBA" id="ARBA00004370"/>
    </source>
</evidence>
<comment type="caution">
    <text evidence="6">The sequence shown here is derived from an EMBL/GenBank/DDBJ whole genome shotgun (WGS) entry which is preliminary data.</text>
</comment>
<reference evidence="6 7" key="1">
    <citation type="submission" date="2024-09" db="EMBL/GenBank/DDBJ databases">
        <title>Novel species of the genus Pelomonas and Roseateles isolated from streams.</title>
        <authorList>
            <person name="Lu H."/>
        </authorList>
    </citation>
    <scope>NUCLEOTIDE SEQUENCE [LARGE SCALE GENOMIC DNA]</scope>
    <source>
        <strain evidence="6 7">BYS96W</strain>
    </source>
</reference>